<dbReference type="EnsemblBacteria" id="ABF40878">
    <property type="protein sequence ID" value="ABF40878"/>
    <property type="gene ID" value="Acid345_1877"/>
</dbReference>
<keyword evidence="5 11" id="KW-1003">Cell membrane</keyword>
<evidence type="ECO:0000259" key="12">
    <source>
        <dbReference type="PROSITE" id="PS50928"/>
    </source>
</evidence>
<evidence type="ECO:0000256" key="6">
    <source>
        <dbReference type="ARBA" id="ARBA00022505"/>
    </source>
</evidence>
<dbReference type="KEGG" id="aba:Acid345_1877"/>
<comment type="function">
    <text evidence="1 11">Part of the binding-protein-dependent transport system for molybdenum; probably responsible for the translocation of the substrate across the membrane.</text>
</comment>
<gene>
    <name evidence="13" type="ordered locus">Acid345_1877</name>
</gene>
<dbReference type="PROSITE" id="PS50928">
    <property type="entry name" value="ABC_TM1"/>
    <property type="match status" value="1"/>
</dbReference>
<keyword evidence="4 10" id="KW-0813">Transport</keyword>
<dbReference type="Gene3D" id="1.10.3720.10">
    <property type="entry name" value="MetI-like"/>
    <property type="match status" value="1"/>
</dbReference>
<accession>Q1IQH2</accession>
<dbReference type="PANTHER" id="PTHR30183:SF8">
    <property type="entry name" value="MOLYBDENUM TRANSPORT SYSTEM PERMEASE"/>
    <property type="match status" value="1"/>
</dbReference>
<feature type="transmembrane region" description="Helical" evidence="10">
    <location>
        <begin position="196"/>
        <end position="214"/>
    </location>
</feature>
<dbReference type="InterPro" id="IPR000515">
    <property type="entry name" value="MetI-like"/>
</dbReference>
<dbReference type="CDD" id="cd06261">
    <property type="entry name" value="TM_PBP2"/>
    <property type="match status" value="1"/>
</dbReference>
<reference evidence="13 14" key="1">
    <citation type="journal article" date="2009" name="Appl. Environ. Microbiol.">
        <title>Three genomes from the phylum Acidobacteria provide insight into the lifestyles of these microorganisms in soils.</title>
        <authorList>
            <person name="Ward N.L."/>
            <person name="Challacombe J.F."/>
            <person name="Janssen P.H."/>
            <person name="Henrissat B."/>
            <person name="Coutinho P.M."/>
            <person name="Wu M."/>
            <person name="Xie G."/>
            <person name="Haft D.H."/>
            <person name="Sait M."/>
            <person name="Badger J."/>
            <person name="Barabote R.D."/>
            <person name="Bradley B."/>
            <person name="Brettin T.S."/>
            <person name="Brinkac L.M."/>
            <person name="Bruce D."/>
            <person name="Creasy T."/>
            <person name="Daugherty S.C."/>
            <person name="Davidsen T.M."/>
            <person name="DeBoy R.T."/>
            <person name="Detter J.C."/>
            <person name="Dodson R.J."/>
            <person name="Durkin A.S."/>
            <person name="Ganapathy A."/>
            <person name="Gwinn-Giglio M."/>
            <person name="Han C.S."/>
            <person name="Khouri H."/>
            <person name="Kiss H."/>
            <person name="Kothari S.P."/>
            <person name="Madupu R."/>
            <person name="Nelson K.E."/>
            <person name="Nelson W.C."/>
            <person name="Paulsen I."/>
            <person name="Penn K."/>
            <person name="Ren Q."/>
            <person name="Rosovitz M.J."/>
            <person name="Selengut J.D."/>
            <person name="Shrivastava S."/>
            <person name="Sullivan S.A."/>
            <person name="Tapia R."/>
            <person name="Thompson L.S."/>
            <person name="Watkins K.L."/>
            <person name="Yang Q."/>
            <person name="Yu C."/>
            <person name="Zafar N."/>
            <person name="Zhou L."/>
            <person name="Kuske C.R."/>
        </authorList>
    </citation>
    <scope>NUCLEOTIDE SEQUENCE [LARGE SCALE GENOMIC DNA]</scope>
    <source>
        <strain evidence="13 14">Ellin345</strain>
    </source>
</reference>
<dbReference type="GO" id="GO:0005886">
    <property type="term" value="C:plasma membrane"/>
    <property type="evidence" value="ECO:0007669"/>
    <property type="project" value="UniProtKB-SubCell"/>
</dbReference>
<evidence type="ECO:0000256" key="1">
    <source>
        <dbReference type="ARBA" id="ARBA00002949"/>
    </source>
</evidence>
<keyword evidence="8 10" id="KW-1133">Transmembrane helix</keyword>
<dbReference type="Proteomes" id="UP000002432">
    <property type="component" value="Chromosome"/>
</dbReference>
<evidence type="ECO:0000313" key="14">
    <source>
        <dbReference type="Proteomes" id="UP000002432"/>
    </source>
</evidence>
<feature type="transmembrane region" description="Helical" evidence="10">
    <location>
        <begin position="12"/>
        <end position="33"/>
    </location>
</feature>
<dbReference type="Pfam" id="PF00528">
    <property type="entry name" value="BPD_transp_1"/>
    <property type="match status" value="1"/>
</dbReference>
<evidence type="ECO:0000256" key="11">
    <source>
        <dbReference type="RuleBase" id="RU365097"/>
    </source>
</evidence>
<keyword evidence="14" id="KW-1185">Reference proteome</keyword>
<feature type="transmembrane region" description="Helical" evidence="10">
    <location>
        <begin position="74"/>
        <end position="97"/>
    </location>
</feature>
<feature type="transmembrane region" description="Helical" evidence="10">
    <location>
        <begin position="45"/>
        <end position="68"/>
    </location>
</feature>
<dbReference type="EMBL" id="CP000360">
    <property type="protein sequence ID" value="ABF40878.1"/>
    <property type="molecule type" value="Genomic_DNA"/>
</dbReference>
<keyword evidence="9 10" id="KW-0472">Membrane</keyword>
<evidence type="ECO:0000256" key="2">
    <source>
        <dbReference type="ARBA" id="ARBA00004651"/>
    </source>
</evidence>
<dbReference type="STRING" id="204669.Acid345_1877"/>
<dbReference type="SUPFAM" id="SSF161098">
    <property type="entry name" value="MetI-like"/>
    <property type="match status" value="1"/>
</dbReference>
<name>Q1IQH2_KORVE</name>
<dbReference type="OrthoDB" id="9795403at2"/>
<dbReference type="AlphaFoldDB" id="Q1IQH2"/>
<feature type="transmembrane region" description="Helical" evidence="10">
    <location>
        <begin position="143"/>
        <end position="165"/>
    </location>
</feature>
<evidence type="ECO:0000256" key="7">
    <source>
        <dbReference type="ARBA" id="ARBA00022692"/>
    </source>
</evidence>
<dbReference type="eggNOG" id="COG4149">
    <property type="taxonomic scope" value="Bacteria"/>
</dbReference>
<evidence type="ECO:0000256" key="4">
    <source>
        <dbReference type="ARBA" id="ARBA00022448"/>
    </source>
</evidence>
<dbReference type="PANTHER" id="PTHR30183">
    <property type="entry name" value="MOLYBDENUM TRANSPORT SYSTEM PERMEASE PROTEIN MODB"/>
    <property type="match status" value="1"/>
</dbReference>
<keyword evidence="6 11" id="KW-0500">Molybdenum</keyword>
<feature type="domain" description="ABC transmembrane type-1" evidence="12">
    <location>
        <begin position="6"/>
        <end position="210"/>
    </location>
</feature>
<evidence type="ECO:0000256" key="8">
    <source>
        <dbReference type="ARBA" id="ARBA00022989"/>
    </source>
</evidence>
<comment type="similarity">
    <text evidence="3 11">Belongs to the binding-protein-dependent transport system permease family. CysTW subfamily.</text>
</comment>
<evidence type="ECO:0000256" key="10">
    <source>
        <dbReference type="RuleBase" id="RU363032"/>
    </source>
</evidence>
<dbReference type="RefSeq" id="WP_011522680.1">
    <property type="nucleotide sequence ID" value="NC_008009.1"/>
</dbReference>
<sequence length="224" mass="24138">MAWSALLLSLKLSVIVSAVLLVIALPLGAWIAFSKARWKFLLESVVALPLVLPPTVLGFYVLVAIGPLSPVGRWYASLTGHTMAFTFEGLVFGSVLYSLPFAVQPMAAGFAAVDRTLLFAAATLGAAPFEVFRRVVLPLSKNAILTGVMLAFAHTLGEFGVVLMIGGNIPGQTQTVSIAIYDFVQALDYRAANQTALLLLAISFVILSLVYGLNRSKWVVWPWR</sequence>
<evidence type="ECO:0000256" key="5">
    <source>
        <dbReference type="ARBA" id="ARBA00022475"/>
    </source>
</evidence>
<evidence type="ECO:0000313" key="13">
    <source>
        <dbReference type="EMBL" id="ABF40878.1"/>
    </source>
</evidence>
<dbReference type="GO" id="GO:0015098">
    <property type="term" value="F:molybdate ion transmembrane transporter activity"/>
    <property type="evidence" value="ECO:0007669"/>
    <property type="project" value="UniProtKB-UniRule"/>
</dbReference>
<dbReference type="HOGENOM" id="CLU_016047_14_3_0"/>
<dbReference type="NCBIfam" id="TIGR02141">
    <property type="entry name" value="modB_ABC"/>
    <property type="match status" value="1"/>
</dbReference>
<evidence type="ECO:0000256" key="3">
    <source>
        <dbReference type="ARBA" id="ARBA00007069"/>
    </source>
</evidence>
<comment type="subcellular location">
    <subcellularLocation>
        <location evidence="2 10">Cell membrane</location>
        <topology evidence="2 10">Multi-pass membrane protein</topology>
    </subcellularLocation>
</comment>
<organism evidence="13 14">
    <name type="scientific">Koribacter versatilis (strain Ellin345)</name>
    <dbReference type="NCBI Taxonomy" id="204669"/>
    <lineage>
        <taxon>Bacteria</taxon>
        <taxon>Pseudomonadati</taxon>
        <taxon>Acidobacteriota</taxon>
        <taxon>Terriglobia</taxon>
        <taxon>Terriglobales</taxon>
        <taxon>Candidatus Korobacteraceae</taxon>
        <taxon>Candidatus Korobacter</taxon>
    </lineage>
</organism>
<dbReference type="InterPro" id="IPR011867">
    <property type="entry name" value="ModB_ABC"/>
</dbReference>
<protein>
    <recommendedName>
        <fullName evidence="11">Molybdenum transport system permease</fullName>
    </recommendedName>
</protein>
<dbReference type="InterPro" id="IPR035906">
    <property type="entry name" value="MetI-like_sf"/>
</dbReference>
<proteinExistence type="inferred from homology"/>
<evidence type="ECO:0000256" key="9">
    <source>
        <dbReference type="ARBA" id="ARBA00023136"/>
    </source>
</evidence>
<keyword evidence="7 10" id="KW-0812">Transmembrane</keyword>